<comment type="subcellular location">
    <subcellularLocation>
        <location evidence="1">Membrane</location>
        <topology evidence="1">Multi-pass membrane protein</topology>
    </subcellularLocation>
</comment>
<feature type="transmembrane region" description="Helical" evidence="6">
    <location>
        <begin position="246"/>
        <end position="263"/>
    </location>
</feature>
<protein>
    <submittedName>
        <fullName evidence="7">FTR1 family protein</fullName>
    </submittedName>
</protein>
<evidence type="ECO:0000256" key="6">
    <source>
        <dbReference type="SAM" id="Phobius"/>
    </source>
</evidence>
<keyword evidence="8" id="KW-1185">Reference proteome</keyword>
<evidence type="ECO:0000256" key="3">
    <source>
        <dbReference type="ARBA" id="ARBA00022692"/>
    </source>
</evidence>
<evidence type="ECO:0000313" key="8">
    <source>
        <dbReference type="Proteomes" id="UP001562159"/>
    </source>
</evidence>
<dbReference type="InterPro" id="IPR004923">
    <property type="entry name" value="FTR1/Fip1/EfeU"/>
</dbReference>
<keyword evidence="3 6" id="KW-0812">Transmembrane</keyword>
<reference evidence="7 8" key="1">
    <citation type="submission" date="2024-07" db="EMBL/GenBank/DDBJ databases">
        <title>Molecular mechanisms and environmental adaptations of flagellar loss and biofilm growth of Rhodanobacter under environmental stress.</title>
        <authorList>
            <person name="Chen M."/>
        </authorList>
    </citation>
    <scope>NUCLEOTIDE SEQUENCE [LARGE SCALE GENOMIC DNA]</scope>
    <source>
        <strain evidence="7 8">RS22</strain>
    </source>
</reference>
<evidence type="ECO:0000256" key="4">
    <source>
        <dbReference type="ARBA" id="ARBA00022989"/>
    </source>
</evidence>
<dbReference type="EMBL" id="JBGBPY010000001">
    <property type="protein sequence ID" value="MEY2184344.1"/>
    <property type="molecule type" value="Genomic_DNA"/>
</dbReference>
<evidence type="ECO:0000256" key="1">
    <source>
        <dbReference type="ARBA" id="ARBA00004141"/>
    </source>
</evidence>
<keyword evidence="5 6" id="KW-0472">Membrane</keyword>
<sequence length="281" mass="29039">MLGIALLVFREVLEAALIVTIVAAATRGVPRRGFYISGGILLGVVGAVLVAGFAGFIEQAVNGAGQELFNAGVLLTAVLMIGWHVVWMSSHGRELAQQMQVVGHAVKTGSSSLTMLLAVVALAVLREGSEVVLFLYGMAAGGAGTGDLVAGVPLGLIGGVGVGYALYFGLLRIPLRHFFSATNGLLVLLAAGLASTAARFLVQADWLPAWGAQLWNSSALLDNGSVLGQALHILVGYDARPSGIQIAFYLITVLLLVMGMLMAPRFVARPAPSPVAANQPS</sequence>
<keyword evidence="4 6" id="KW-1133">Transmembrane helix</keyword>
<feature type="transmembrane region" description="Helical" evidence="6">
    <location>
        <begin position="108"/>
        <end position="128"/>
    </location>
</feature>
<feature type="transmembrane region" description="Helical" evidence="6">
    <location>
        <begin position="6"/>
        <end position="26"/>
    </location>
</feature>
<gene>
    <name evidence="7" type="ORF">AB7878_18200</name>
</gene>
<dbReference type="PANTHER" id="PTHR31632:SF2">
    <property type="entry name" value="PLASMA MEMBRANE IRON PERMEASE"/>
    <property type="match status" value="1"/>
</dbReference>
<evidence type="ECO:0000256" key="5">
    <source>
        <dbReference type="ARBA" id="ARBA00023136"/>
    </source>
</evidence>
<organism evidence="7 8">
    <name type="scientific">Rhodanobacter humi</name>
    <dbReference type="NCBI Taxonomy" id="1888173"/>
    <lineage>
        <taxon>Bacteria</taxon>
        <taxon>Pseudomonadati</taxon>
        <taxon>Pseudomonadota</taxon>
        <taxon>Gammaproteobacteria</taxon>
        <taxon>Lysobacterales</taxon>
        <taxon>Rhodanobacteraceae</taxon>
        <taxon>Rhodanobacter</taxon>
    </lineage>
</organism>
<proteinExistence type="inferred from homology"/>
<feature type="transmembrane region" description="Helical" evidence="6">
    <location>
        <begin position="33"/>
        <end position="56"/>
    </location>
</feature>
<comment type="similarity">
    <text evidence="2">Belongs to the oxidase-dependent Fe transporter (OFeT) (TC 9.A.10.1) family.</text>
</comment>
<dbReference type="PANTHER" id="PTHR31632">
    <property type="entry name" value="IRON TRANSPORTER FTH1"/>
    <property type="match status" value="1"/>
</dbReference>
<feature type="transmembrane region" description="Helical" evidence="6">
    <location>
        <begin position="68"/>
        <end position="87"/>
    </location>
</feature>
<evidence type="ECO:0000313" key="7">
    <source>
        <dbReference type="EMBL" id="MEY2184344.1"/>
    </source>
</evidence>
<dbReference type="Proteomes" id="UP001562159">
    <property type="component" value="Unassembled WGS sequence"/>
</dbReference>
<feature type="transmembrane region" description="Helical" evidence="6">
    <location>
        <begin position="183"/>
        <end position="202"/>
    </location>
</feature>
<feature type="transmembrane region" description="Helical" evidence="6">
    <location>
        <begin position="148"/>
        <end position="171"/>
    </location>
</feature>
<name>A0ABV4AXG9_9GAMM</name>
<evidence type="ECO:0000256" key="2">
    <source>
        <dbReference type="ARBA" id="ARBA00008333"/>
    </source>
</evidence>
<accession>A0ABV4AXG9</accession>
<dbReference type="Pfam" id="PF03239">
    <property type="entry name" value="FTR1"/>
    <property type="match status" value="1"/>
</dbReference>
<comment type="caution">
    <text evidence="7">The sequence shown here is derived from an EMBL/GenBank/DDBJ whole genome shotgun (WGS) entry which is preliminary data.</text>
</comment>